<dbReference type="Proteomes" id="UP000275408">
    <property type="component" value="Unassembled WGS sequence"/>
</dbReference>
<evidence type="ECO:0000313" key="3">
    <source>
        <dbReference type="Proteomes" id="UP000275408"/>
    </source>
</evidence>
<reference evidence="2 3" key="1">
    <citation type="journal article" date="2018" name="Sci. Rep.">
        <title>Comparative analysis of the Pocillopora damicornis genome highlights role of immune system in coral evolution.</title>
        <authorList>
            <person name="Cunning R."/>
            <person name="Bay R.A."/>
            <person name="Gillette P."/>
            <person name="Baker A.C."/>
            <person name="Traylor-Knowles N."/>
        </authorList>
    </citation>
    <scope>NUCLEOTIDE SEQUENCE [LARGE SCALE GENOMIC DNA]</scope>
    <source>
        <strain evidence="2">RSMAS</strain>
        <tissue evidence="2">Whole animal</tissue>
    </source>
</reference>
<protein>
    <submittedName>
        <fullName evidence="2">Uncharacterized protein</fullName>
    </submittedName>
</protein>
<comment type="caution">
    <text evidence="2">The sequence shown here is derived from an EMBL/GenBank/DDBJ whole genome shotgun (WGS) entry which is preliminary data.</text>
</comment>
<feature type="compositionally biased region" description="Basic and acidic residues" evidence="1">
    <location>
        <begin position="249"/>
        <end position="262"/>
    </location>
</feature>
<dbReference type="EMBL" id="RCHS01001413">
    <property type="protein sequence ID" value="RMX53790.1"/>
    <property type="molecule type" value="Genomic_DNA"/>
</dbReference>
<accession>A0A3M6UJE0</accession>
<keyword evidence="3" id="KW-1185">Reference proteome</keyword>
<gene>
    <name evidence="2" type="ORF">pdam_00000489</name>
</gene>
<sequence>MIVCFSNDNAKSQLYKVRINQRSATLHDLRGEIFTKENLNAWRVELFREARKVIKNITMEKLYCDLTSRISTLECRLSARDASNCVVCSKFKESRKKRSIFSYLKQQKQIIASFKKLSLTLKYKITQVKSRLNFFLISDKFQHDVTKVETRESIAPEHKAVFLSTDLNGEFERGPGLWKFNNTFLQDECYLTIDERLLSIIEQLDFIICNDVCQAQQYLTEYEKLKKELQGIYEVSGKGETSKSQATWTEKEEKPKKIFFEP</sequence>
<dbReference type="AlphaFoldDB" id="A0A3M6UJE0"/>
<name>A0A3M6UJE0_POCDA</name>
<feature type="region of interest" description="Disordered" evidence="1">
    <location>
        <begin position="237"/>
        <end position="262"/>
    </location>
</feature>
<evidence type="ECO:0000313" key="2">
    <source>
        <dbReference type="EMBL" id="RMX53790.1"/>
    </source>
</evidence>
<proteinExistence type="predicted"/>
<organism evidence="2 3">
    <name type="scientific">Pocillopora damicornis</name>
    <name type="common">Cauliflower coral</name>
    <name type="synonym">Millepora damicornis</name>
    <dbReference type="NCBI Taxonomy" id="46731"/>
    <lineage>
        <taxon>Eukaryota</taxon>
        <taxon>Metazoa</taxon>
        <taxon>Cnidaria</taxon>
        <taxon>Anthozoa</taxon>
        <taxon>Hexacorallia</taxon>
        <taxon>Scleractinia</taxon>
        <taxon>Astrocoeniina</taxon>
        <taxon>Pocilloporidae</taxon>
        <taxon>Pocillopora</taxon>
    </lineage>
</organism>
<evidence type="ECO:0000256" key="1">
    <source>
        <dbReference type="SAM" id="MobiDB-lite"/>
    </source>
</evidence>